<sequence length="153" mass="17506">MWGQLTGFHYKPYKRFFYASSACIYPEFKQLEANVNLKEADAWPAEGPPLRLEMPYTISTRFSQRKGSKSAFVVCQKNARPPLPASCPSAFRQLISRCWSGKPERRLDFDEIVSILERYAERVEEDPYYLKWYEPGNGGVSGCDRGCSGPCKT</sequence>
<dbReference type="SUPFAM" id="SSF56112">
    <property type="entry name" value="Protein kinase-like (PK-like)"/>
    <property type="match status" value="1"/>
</dbReference>
<protein>
    <submittedName>
        <fullName evidence="2">Serine/threonine-protein kinase HT1-like</fullName>
    </submittedName>
</protein>
<dbReference type="Pfam" id="PF07714">
    <property type="entry name" value="PK_Tyr_Ser-Thr"/>
    <property type="match status" value="1"/>
</dbReference>
<keyword evidence="2" id="KW-0418">Kinase</keyword>
<dbReference type="InterPro" id="IPR011009">
    <property type="entry name" value="Kinase-like_dom_sf"/>
</dbReference>
<organism evidence="2">
    <name type="scientific">Tanacetum cinerariifolium</name>
    <name type="common">Dalmatian daisy</name>
    <name type="synonym">Chrysanthemum cinerariifolium</name>
    <dbReference type="NCBI Taxonomy" id="118510"/>
    <lineage>
        <taxon>Eukaryota</taxon>
        <taxon>Viridiplantae</taxon>
        <taxon>Streptophyta</taxon>
        <taxon>Embryophyta</taxon>
        <taxon>Tracheophyta</taxon>
        <taxon>Spermatophyta</taxon>
        <taxon>Magnoliopsida</taxon>
        <taxon>eudicotyledons</taxon>
        <taxon>Gunneridae</taxon>
        <taxon>Pentapetalae</taxon>
        <taxon>asterids</taxon>
        <taxon>campanulids</taxon>
        <taxon>Asterales</taxon>
        <taxon>Asteraceae</taxon>
        <taxon>Asteroideae</taxon>
        <taxon>Anthemideae</taxon>
        <taxon>Anthemidinae</taxon>
        <taxon>Tanacetum</taxon>
    </lineage>
</organism>
<keyword evidence="2" id="KW-0808">Transferase</keyword>
<name>A0A699I3Y6_TANCI</name>
<reference evidence="2" key="1">
    <citation type="journal article" date="2019" name="Sci. Rep.">
        <title>Draft genome of Tanacetum cinerariifolium, the natural source of mosquito coil.</title>
        <authorList>
            <person name="Yamashiro T."/>
            <person name="Shiraishi A."/>
            <person name="Satake H."/>
            <person name="Nakayama K."/>
        </authorList>
    </citation>
    <scope>NUCLEOTIDE SEQUENCE</scope>
</reference>
<feature type="domain" description="Serine-threonine/tyrosine-protein kinase catalytic" evidence="1">
    <location>
        <begin position="71"/>
        <end position="116"/>
    </location>
</feature>
<dbReference type="PANTHER" id="PTHR44329">
    <property type="entry name" value="SERINE/THREONINE-PROTEIN KINASE TNNI3K-RELATED"/>
    <property type="match status" value="1"/>
</dbReference>
<dbReference type="EMBL" id="BKCJ010239609">
    <property type="protein sequence ID" value="GEZ08860.1"/>
    <property type="molecule type" value="Genomic_DNA"/>
</dbReference>
<evidence type="ECO:0000259" key="1">
    <source>
        <dbReference type="Pfam" id="PF07714"/>
    </source>
</evidence>
<dbReference type="GO" id="GO:0004674">
    <property type="term" value="F:protein serine/threonine kinase activity"/>
    <property type="evidence" value="ECO:0007669"/>
    <property type="project" value="TreeGrafter"/>
</dbReference>
<dbReference type="InterPro" id="IPR051681">
    <property type="entry name" value="Ser/Thr_Kinases-Pseudokinases"/>
</dbReference>
<dbReference type="AlphaFoldDB" id="A0A699I3Y6"/>
<evidence type="ECO:0000313" key="2">
    <source>
        <dbReference type="EMBL" id="GEZ08860.1"/>
    </source>
</evidence>
<dbReference type="PANTHER" id="PTHR44329:SF261">
    <property type="entry name" value="ZINC FINGER CONTAINING PROTEIN KINASE-RELATED"/>
    <property type="match status" value="1"/>
</dbReference>
<proteinExistence type="predicted"/>
<accession>A0A699I3Y6</accession>
<dbReference type="Gene3D" id="1.10.510.10">
    <property type="entry name" value="Transferase(Phosphotransferase) domain 1"/>
    <property type="match status" value="1"/>
</dbReference>
<gene>
    <name evidence="2" type="ORF">Tci_480833</name>
</gene>
<dbReference type="InterPro" id="IPR001245">
    <property type="entry name" value="Ser-Thr/Tyr_kinase_cat_dom"/>
</dbReference>
<comment type="caution">
    <text evidence="2">The sequence shown here is derived from an EMBL/GenBank/DDBJ whole genome shotgun (WGS) entry which is preliminary data.</text>
</comment>